<dbReference type="OrthoDB" id="8923100at2759"/>
<evidence type="ECO:0000313" key="1">
    <source>
        <dbReference type="EMBL" id="KAF5893253.1"/>
    </source>
</evidence>
<gene>
    <name evidence="1" type="primary">sdccag8</name>
    <name evidence="1" type="ORF">DAT39_017057</name>
</gene>
<proteinExistence type="predicted"/>
<sequence length="131" mass="14855">LQQLDQHCQSSAQQVMELLNRQDQLVHERQLLTEEMHNLRVRVRPRLAATQKRAELSVQVLCVADVGMTLTANAFSVSTVELCVHLFPPSVPSREERSYRNSVRTAISSALDGVNPITPTERHRRGFTQKP</sequence>
<dbReference type="EMBL" id="QNUK01000444">
    <property type="protein sequence ID" value="KAF5893253.1"/>
    <property type="molecule type" value="Genomic_DNA"/>
</dbReference>
<dbReference type="GO" id="GO:0005813">
    <property type="term" value="C:centrosome"/>
    <property type="evidence" value="ECO:0007669"/>
    <property type="project" value="InterPro"/>
</dbReference>
<dbReference type="Pfam" id="PF15964">
    <property type="entry name" value="CCCAP"/>
    <property type="match status" value="1"/>
</dbReference>
<comment type="caution">
    <text evidence="1">The sequence shown here is derived from an EMBL/GenBank/DDBJ whole genome shotgun (WGS) entry which is preliminary data.</text>
</comment>
<protein>
    <submittedName>
        <fullName evidence="1">Serologically defined colon cancer antigen 8</fullName>
    </submittedName>
</protein>
<evidence type="ECO:0000313" key="2">
    <source>
        <dbReference type="Proteomes" id="UP000727407"/>
    </source>
</evidence>
<name>A0A8J4X4Y4_CLAMG</name>
<reference evidence="1" key="1">
    <citation type="submission" date="2020-07" db="EMBL/GenBank/DDBJ databases">
        <title>Clarias magur genome sequencing, assembly and annotation.</title>
        <authorList>
            <person name="Kushwaha B."/>
            <person name="Kumar R."/>
            <person name="Das P."/>
            <person name="Joshi C.G."/>
            <person name="Kumar D."/>
            <person name="Nagpure N.S."/>
            <person name="Pandey M."/>
            <person name="Agarwal S."/>
            <person name="Srivastava S."/>
            <person name="Singh M."/>
            <person name="Sahoo L."/>
            <person name="Jayasankar P."/>
            <person name="Meher P.K."/>
            <person name="Koringa P.G."/>
            <person name="Iquebal M.A."/>
            <person name="Das S.P."/>
            <person name="Bit A."/>
            <person name="Patnaik S."/>
            <person name="Patel N."/>
            <person name="Shah T.M."/>
            <person name="Hinsu A."/>
            <person name="Jena J.K."/>
        </authorList>
    </citation>
    <scope>NUCLEOTIDE SEQUENCE</scope>
    <source>
        <strain evidence="1">CIFAMagur01</strain>
        <tissue evidence="1">Testis</tissue>
    </source>
</reference>
<dbReference type="AlphaFoldDB" id="A0A8J4X4Y4"/>
<dbReference type="GO" id="GO:0007098">
    <property type="term" value="P:centrosome cycle"/>
    <property type="evidence" value="ECO:0007669"/>
    <property type="project" value="InterPro"/>
</dbReference>
<dbReference type="Proteomes" id="UP000727407">
    <property type="component" value="Unassembled WGS sequence"/>
</dbReference>
<organism evidence="1 2">
    <name type="scientific">Clarias magur</name>
    <name type="common">Asian catfish</name>
    <name type="synonym">Macropteronotus magur</name>
    <dbReference type="NCBI Taxonomy" id="1594786"/>
    <lineage>
        <taxon>Eukaryota</taxon>
        <taxon>Metazoa</taxon>
        <taxon>Chordata</taxon>
        <taxon>Craniata</taxon>
        <taxon>Vertebrata</taxon>
        <taxon>Euteleostomi</taxon>
        <taxon>Actinopterygii</taxon>
        <taxon>Neopterygii</taxon>
        <taxon>Teleostei</taxon>
        <taxon>Ostariophysi</taxon>
        <taxon>Siluriformes</taxon>
        <taxon>Clariidae</taxon>
        <taxon>Clarias</taxon>
    </lineage>
</organism>
<accession>A0A8J4X4Y4</accession>
<dbReference type="InterPro" id="IPR031887">
    <property type="entry name" value="SDCCAG8"/>
</dbReference>
<keyword evidence="2" id="KW-1185">Reference proteome</keyword>
<feature type="non-terminal residue" evidence="1">
    <location>
        <position position="131"/>
    </location>
</feature>